<keyword evidence="2" id="KW-0328">Glycosyltransferase</keyword>
<evidence type="ECO:0000256" key="1">
    <source>
        <dbReference type="ARBA" id="ARBA00006962"/>
    </source>
</evidence>
<dbReference type="FunFam" id="3.40.50.2000:FF:000072">
    <property type="entry name" value="Glycosyl transferase"/>
    <property type="match status" value="1"/>
</dbReference>
<gene>
    <name evidence="6" type="ORF">G5V58_09715</name>
</gene>
<dbReference type="Gene3D" id="3.40.50.2000">
    <property type="entry name" value="Glycogen Phosphorylase B"/>
    <property type="match status" value="2"/>
</dbReference>
<feature type="domain" description="Erythromycin biosynthesis protein CIII-like N-terminal" evidence="5">
    <location>
        <begin position="23"/>
        <end position="167"/>
    </location>
</feature>
<dbReference type="InterPro" id="IPR002213">
    <property type="entry name" value="UDP_glucos_trans"/>
</dbReference>
<evidence type="ECO:0000259" key="4">
    <source>
        <dbReference type="Pfam" id="PF06722"/>
    </source>
</evidence>
<proteinExistence type="inferred from homology"/>
<comment type="similarity">
    <text evidence="1">Belongs to the glycosyltransferase 28 family.</text>
</comment>
<keyword evidence="7" id="KW-1185">Reference proteome</keyword>
<dbReference type="InterPro" id="IPR010610">
    <property type="entry name" value="EryCIII-like_C"/>
</dbReference>
<dbReference type="InterPro" id="IPR050426">
    <property type="entry name" value="Glycosyltransferase_28"/>
</dbReference>
<dbReference type="InterPro" id="IPR048284">
    <property type="entry name" value="EryCIII-like_N"/>
</dbReference>
<reference evidence="6 7" key="1">
    <citation type="submission" date="2020-02" db="EMBL/GenBank/DDBJ databases">
        <title>Full genome sequence of Nocardioides sp. R-3366.</title>
        <authorList>
            <person name="Im W.-T."/>
        </authorList>
    </citation>
    <scope>NUCLEOTIDE SEQUENCE [LARGE SCALE GENOMIC DNA]</scope>
    <source>
        <strain evidence="6 7">R-3366</strain>
    </source>
</reference>
<dbReference type="GO" id="GO:0017000">
    <property type="term" value="P:antibiotic biosynthetic process"/>
    <property type="evidence" value="ECO:0007669"/>
    <property type="project" value="UniProtKB-ARBA"/>
</dbReference>
<evidence type="ECO:0000256" key="2">
    <source>
        <dbReference type="ARBA" id="ARBA00022676"/>
    </source>
</evidence>
<dbReference type="Pfam" id="PF06722">
    <property type="entry name" value="EryCIII-like_C"/>
    <property type="match status" value="1"/>
</dbReference>
<dbReference type="PANTHER" id="PTHR48050">
    <property type="entry name" value="STEROL 3-BETA-GLUCOSYLTRANSFERASE"/>
    <property type="match status" value="1"/>
</dbReference>
<protein>
    <submittedName>
        <fullName evidence="6">Glycosyltransferase family 1 protein</fullName>
    </submittedName>
</protein>
<dbReference type="GO" id="GO:0008194">
    <property type="term" value="F:UDP-glycosyltransferase activity"/>
    <property type="evidence" value="ECO:0007669"/>
    <property type="project" value="InterPro"/>
</dbReference>
<dbReference type="PANTHER" id="PTHR48050:SF13">
    <property type="entry name" value="STEROL 3-BETA-GLUCOSYLTRANSFERASE UGT80A2"/>
    <property type="match status" value="1"/>
</dbReference>
<dbReference type="KEGG" id="nano:G5V58_09715"/>
<dbReference type="AlphaFoldDB" id="A0A6G6WCC9"/>
<dbReference type="EMBL" id="CP049257">
    <property type="protein sequence ID" value="QIG43001.1"/>
    <property type="molecule type" value="Genomic_DNA"/>
</dbReference>
<name>A0A6G6WCC9_9ACTN</name>
<keyword evidence="3 6" id="KW-0808">Transferase</keyword>
<dbReference type="SUPFAM" id="SSF53756">
    <property type="entry name" value="UDP-Glycosyltransferase/glycogen phosphorylase"/>
    <property type="match status" value="1"/>
</dbReference>
<accession>A0A6G6WCC9</accession>
<feature type="domain" description="Erythromycin biosynthesis protein CIII-like C-terminal" evidence="4">
    <location>
        <begin position="252"/>
        <end position="370"/>
    </location>
</feature>
<dbReference type="RefSeq" id="WP_165231653.1">
    <property type="nucleotide sequence ID" value="NZ_CP049257.1"/>
</dbReference>
<evidence type="ECO:0000313" key="7">
    <source>
        <dbReference type="Proteomes" id="UP000502996"/>
    </source>
</evidence>
<evidence type="ECO:0000313" key="6">
    <source>
        <dbReference type="EMBL" id="QIG43001.1"/>
    </source>
</evidence>
<dbReference type="Proteomes" id="UP000502996">
    <property type="component" value="Chromosome"/>
</dbReference>
<dbReference type="GO" id="GO:0016758">
    <property type="term" value="F:hexosyltransferase activity"/>
    <property type="evidence" value="ECO:0007669"/>
    <property type="project" value="UniProtKB-ARBA"/>
</dbReference>
<sequence>MRVLFSSTSGPGHVVPMLQLARAFREAGHQVRWATATQAAPLVTAAGIEAVAAGVHGAEEQALRSAVLTGAQERPGPERAAYVFPRMFGAALAPPMAADLLAVARDWGPDLLVHEQAELAAPLVGAVLGAPVVTHSFGTAIPPPLLEEAGRRLAPVWREHGLDVPPHAGCFDAGYLDICPPAVQTTSTEHINHVLPLRPVTAAPAPRPAEPLVYVTLGTVHHSVELLQELARGVAALPVRVLVALGPGLDAGSLGEQPDHVTVAGWVDQSDVLDRTSAVVSHGGSGTFLGALARGIPQLCVPQGADQFRNAEGGVRAGAALVLGPGAVSADAVRVAVERLLADRDLRAAAQRVAAEIAAMPAPDDVARVLAGRHP</sequence>
<evidence type="ECO:0000259" key="5">
    <source>
        <dbReference type="Pfam" id="PF21036"/>
    </source>
</evidence>
<dbReference type="CDD" id="cd03784">
    <property type="entry name" value="GT1_Gtf-like"/>
    <property type="match status" value="1"/>
</dbReference>
<organism evidence="6 7">
    <name type="scientific">Nocardioides anomalus</name>
    <dbReference type="NCBI Taxonomy" id="2712223"/>
    <lineage>
        <taxon>Bacteria</taxon>
        <taxon>Bacillati</taxon>
        <taxon>Actinomycetota</taxon>
        <taxon>Actinomycetes</taxon>
        <taxon>Propionibacteriales</taxon>
        <taxon>Nocardioidaceae</taxon>
        <taxon>Nocardioides</taxon>
    </lineage>
</organism>
<dbReference type="Pfam" id="PF21036">
    <property type="entry name" value="EryCIII-like_N"/>
    <property type="match status" value="1"/>
</dbReference>
<evidence type="ECO:0000256" key="3">
    <source>
        <dbReference type="ARBA" id="ARBA00022679"/>
    </source>
</evidence>